<dbReference type="AlphaFoldDB" id="A5N340"/>
<evidence type="ECO:0000313" key="2">
    <source>
        <dbReference type="Proteomes" id="UP000002411"/>
    </source>
</evidence>
<accession>A5N340</accession>
<dbReference type="EMBL" id="CP000673">
    <property type="protein sequence ID" value="EDK35536.1"/>
    <property type="molecule type" value="Genomic_DNA"/>
</dbReference>
<proteinExistence type="predicted"/>
<organism evidence="1 2">
    <name type="scientific">Clostridium kluyveri (strain ATCC 8527 / DSM 555 / NBRC 12016 / NCIMB 10680 / K1)</name>
    <dbReference type="NCBI Taxonomy" id="431943"/>
    <lineage>
        <taxon>Bacteria</taxon>
        <taxon>Bacillati</taxon>
        <taxon>Bacillota</taxon>
        <taxon>Clostridia</taxon>
        <taxon>Eubacteriales</taxon>
        <taxon>Clostridiaceae</taxon>
        <taxon>Clostridium</taxon>
    </lineage>
</organism>
<gene>
    <name evidence="1" type="ordered locus">CKL_3545</name>
</gene>
<keyword evidence="2" id="KW-1185">Reference proteome</keyword>
<dbReference type="STRING" id="431943.CKL_3545"/>
<dbReference type="eggNOG" id="COG2108">
    <property type="taxonomic scope" value="Bacteria"/>
</dbReference>
<reference evidence="1 2" key="1">
    <citation type="journal article" date="2008" name="Proc. Natl. Acad. Sci. U.S.A.">
        <title>The genome of Clostridium kluyveri, a strict anaerobe with unique metabolic features.</title>
        <authorList>
            <person name="Seedorf H."/>
            <person name="Fricke W.F."/>
            <person name="Veith B."/>
            <person name="Brueggemann H."/>
            <person name="Liesegang H."/>
            <person name="Strittmatter A."/>
            <person name="Miethke M."/>
            <person name="Buckel W."/>
            <person name="Hinderberger J."/>
            <person name="Li F."/>
            <person name="Hagemeier C."/>
            <person name="Thauer R.K."/>
            <person name="Gottschalk G."/>
        </authorList>
    </citation>
    <scope>NUCLEOTIDE SEQUENCE [LARGE SCALE GENOMIC DNA]</scope>
    <source>
        <strain evidence="2">ATCC 8527 / DSM 555 / NCIMB 10680</strain>
    </source>
</reference>
<evidence type="ECO:0000313" key="1">
    <source>
        <dbReference type="EMBL" id="EDK35536.1"/>
    </source>
</evidence>
<name>A5N340_CLOK5</name>
<sequence length="102" mass="12012">MYISRHGYISPIWSRELTLKFIKIADEEKWDLVVHDCSNHTKFARDLNLSSKEGKWFGASNYACEFSRIPYEVFLPILRDDNFKFLSEEELPDGYKPGEMIS</sequence>
<dbReference type="HOGENOM" id="CLU_2272484_0_0_9"/>
<protein>
    <submittedName>
        <fullName evidence="1">Uncharacterized protein</fullName>
    </submittedName>
</protein>
<dbReference type="KEGG" id="ckl:CKL_3545"/>
<dbReference type="Proteomes" id="UP000002411">
    <property type="component" value="Chromosome"/>
</dbReference>